<comment type="caution">
    <text evidence="1">The sequence shown here is derived from an EMBL/GenBank/DDBJ whole genome shotgun (WGS) entry which is preliminary data.</text>
</comment>
<name>A0A0B8NV77_9VIBR</name>
<protein>
    <submittedName>
        <fullName evidence="1">Galactoside O-acetyltransferase</fullName>
        <ecNumber evidence="1">2.3.1.18</ecNumber>
    </submittedName>
</protein>
<keyword evidence="2" id="KW-1185">Reference proteome</keyword>
<evidence type="ECO:0000313" key="2">
    <source>
        <dbReference type="Proteomes" id="UP000031671"/>
    </source>
</evidence>
<dbReference type="Proteomes" id="UP000031671">
    <property type="component" value="Unassembled WGS sequence"/>
</dbReference>
<evidence type="ECO:0000313" key="1">
    <source>
        <dbReference type="EMBL" id="GAM54664.1"/>
    </source>
</evidence>
<dbReference type="SUPFAM" id="SSF55729">
    <property type="entry name" value="Acyl-CoA N-acyltransferases (Nat)"/>
    <property type="match status" value="1"/>
</dbReference>
<organism evidence="1 2">
    <name type="scientific">Vibrio ishigakensis</name>
    <dbReference type="NCBI Taxonomy" id="1481914"/>
    <lineage>
        <taxon>Bacteria</taxon>
        <taxon>Pseudomonadati</taxon>
        <taxon>Pseudomonadota</taxon>
        <taxon>Gammaproteobacteria</taxon>
        <taxon>Vibrionales</taxon>
        <taxon>Vibrionaceae</taxon>
        <taxon>Vibrio</taxon>
    </lineage>
</organism>
<accession>A0A0B8NV77</accession>
<dbReference type="AlphaFoldDB" id="A0A0B8NV77"/>
<dbReference type="InterPro" id="IPR016181">
    <property type="entry name" value="Acyl_CoA_acyltransferase"/>
</dbReference>
<keyword evidence="1" id="KW-0808">Transferase</keyword>
<dbReference type="GO" id="GO:0008870">
    <property type="term" value="F:galactoside O-acetyltransferase activity"/>
    <property type="evidence" value="ECO:0007669"/>
    <property type="project" value="UniProtKB-EC"/>
</dbReference>
<reference evidence="1 2" key="2">
    <citation type="submission" date="2015-01" db="EMBL/GenBank/DDBJ databases">
        <authorList>
            <consortium name="NBRP consortium"/>
            <person name="Sawabe T."/>
            <person name="Meirelles P."/>
            <person name="Feng G."/>
            <person name="Sayaka M."/>
            <person name="Hattori M."/>
            <person name="Ohkuma M."/>
        </authorList>
    </citation>
    <scope>NUCLEOTIDE SEQUENCE [LARGE SCALE GENOMIC DNA]</scope>
    <source>
        <strain evidence="2">JCM 19231</strain>
    </source>
</reference>
<keyword evidence="1" id="KW-0012">Acyltransferase</keyword>
<dbReference type="EMBL" id="BBRZ01000006">
    <property type="protein sequence ID" value="GAM54664.1"/>
    <property type="molecule type" value="Genomic_DNA"/>
</dbReference>
<dbReference type="Gene3D" id="3.40.630.30">
    <property type="match status" value="1"/>
</dbReference>
<dbReference type="EC" id="2.3.1.18" evidence="1"/>
<sequence length="48" mass="5518">MESLARQEGVKRLVCNARQDAIEFYRNNGFESQGELSDERGLSAISRW</sequence>
<reference evidence="1 2" key="1">
    <citation type="submission" date="2015-01" db="EMBL/GenBank/DDBJ databases">
        <title>Vibrio sp. C1 JCM 19231 whole genome shotgun sequence.</title>
        <authorList>
            <person name="Sawabe T."/>
            <person name="Meirelles P."/>
            <person name="Feng G."/>
            <person name="Sayaka M."/>
            <person name="Hattori M."/>
            <person name="Ohkuma M."/>
        </authorList>
    </citation>
    <scope>NUCLEOTIDE SEQUENCE [LARGE SCALE GENOMIC DNA]</scope>
    <source>
        <strain evidence="2">JCM 19231</strain>
    </source>
</reference>
<proteinExistence type="predicted"/>
<gene>
    <name evidence="1" type="ORF">JCM19231_3752</name>
</gene>